<proteinExistence type="predicted"/>
<sequence>MKNFDKYATYYDVIYNNKDYSQEVSYIDKLLKKYSKAKTKTILELGCGTAGHAKELLKHGYQIHGLDMSEGMIEMATSLSQENNSFTCKKADIRDFNLNKKFDCAISLFHVMSYQTQNNDFLNALKCARKHLNREGLLIFDFWYGPGVLSDRPQTKTRDFETPEISIRRLTTPHMRVNENIVDGSLLLRQLRKQQLENKFDLNGAYGYTQMLKEQISGNNNSWAIRWYASTFLKNKLGLYVGKSLIQNIGNDNSGTHCGSSNEYDVSISQQRVTEFTEDFTEDQKSQRLIEDYFNKKKVTFFSKLKSFLSRKSQ</sequence>
<dbReference type="Gene3D" id="3.40.50.150">
    <property type="entry name" value="Vaccinia Virus protein VP39"/>
    <property type="match status" value="1"/>
</dbReference>
<keyword evidence="4" id="KW-1185">Reference proteome</keyword>
<evidence type="ECO:0000259" key="2">
    <source>
        <dbReference type="Pfam" id="PF13649"/>
    </source>
</evidence>
<dbReference type="GO" id="GO:0008168">
    <property type="term" value="F:methyltransferase activity"/>
    <property type="evidence" value="ECO:0007669"/>
    <property type="project" value="UniProtKB-KW"/>
</dbReference>
<feature type="domain" description="Methyltransferase" evidence="2">
    <location>
        <begin position="42"/>
        <end position="136"/>
    </location>
</feature>
<keyword evidence="3" id="KW-0489">Methyltransferase</keyword>
<name>A0ABY7VV60_9BACT</name>
<dbReference type="InterPro" id="IPR041698">
    <property type="entry name" value="Methyltransf_25"/>
</dbReference>
<evidence type="ECO:0000256" key="1">
    <source>
        <dbReference type="ARBA" id="ARBA00022679"/>
    </source>
</evidence>
<evidence type="ECO:0000313" key="3">
    <source>
        <dbReference type="EMBL" id="WDE95968.1"/>
    </source>
</evidence>
<dbReference type="Proteomes" id="UP001214250">
    <property type="component" value="Chromosome 1"/>
</dbReference>
<protein>
    <submittedName>
        <fullName evidence="3">Class I SAM-dependent methyltransferase</fullName>
    </submittedName>
</protein>
<accession>A0ABY7VV60</accession>
<dbReference type="Gene3D" id="2.20.130.10">
    <property type="entry name" value="CAC2371-like domains"/>
    <property type="match status" value="1"/>
</dbReference>
<dbReference type="RefSeq" id="WP_274149894.1">
    <property type="nucleotide sequence ID" value="NZ_CP117811.1"/>
</dbReference>
<dbReference type="CDD" id="cd02440">
    <property type="entry name" value="AdoMet_MTases"/>
    <property type="match status" value="1"/>
</dbReference>
<dbReference type="Pfam" id="PF13649">
    <property type="entry name" value="Methyltransf_25"/>
    <property type="match status" value="1"/>
</dbReference>
<dbReference type="InterPro" id="IPR029063">
    <property type="entry name" value="SAM-dependent_MTases_sf"/>
</dbReference>
<gene>
    <name evidence="3" type="ORF">PQO03_09605</name>
</gene>
<evidence type="ECO:0000313" key="4">
    <source>
        <dbReference type="Proteomes" id="UP001214250"/>
    </source>
</evidence>
<reference evidence="3 4" key="1">
    <citation type="submission" date="2023-02" db="EMBL/GenBank/DDBJ databases">
        <title>Genome sequence of Lentisphaera profundi SAORIC-696.</title>
        <authorList>
            <person name="Kim e."/>
            <person name="Cho J.-C."/>
            <person name="Choi A."/>
            <person name="Kang I."/>
        </authorList>
    </citation>
    <scope>NUCLEOTIDE SEQUENCE [LARGE SCALE GENOMIC DNA]</scope>
    <source>
        <strain evidence="3 4">SAORIC-696</strain>
    </source>
</reference>
<keyword evidence="1" id="KW-0808">Transferase</keyword>
<dbReference type="SUPFAM" id="SSF53335">
    <property type="entry name" value="S-adenosyl-L-methionine-dependent methyltransferases"/>
    <property type="match status" value="1"/>
</dbReference>
<dbReference type="PANTHER" id="PTHR43861">
    <property type="entry name" value="TRANS-ACONITATE 2-METHYLTRANSFERASE-RELATED"/>
    <property type="match status" value="1"/>
</dbReference>
<dbReference type="EMBL" id="CP117811">
    <property type="protein sequence ID" value="WDE95968.1"/>
    <property type="molecule type" value="Genomic_DNA"/>
</dbReference>
<organism evidence="3 4">
    <name type="scientific">Lentisphaera profundi</name>
    <dbReference type="NCBI Taxonomy" id="1658616"/>
    <lineage>
        <taxon>Bacteria</taxon>
        <taxon>Pseudomonadati</taxon>
        <taxon>Lentisphaerota</taxon>
        <taxon>Lentisphaeria</taxon>
        <taxon>Lentisphaerales</taxon>
        <taxon>Lentisphaeraceae</taxon>
        <taxon>Lentisphaera</taxon>
    </lineage>
</organism>
<dbReference type="GO" id="GO:0032259">
    <property type="term" value="P:methylation"/>
    <property type="evidence" value="ECO:0007669"/>
    <property type="project" value="UniProtKB-KW"/>
</dbReference>